<evidence type="ECO:0000256" key="3">
    <source>
        <dbReference type="ARBA" id="ARBA00022519"/>
    </source>
</evidence>
<keyword evidence="3 9" id="KW-0997">Cell inner membrane</keyword>
<dbReference type="Proteomes" id="UP000281094">
    <property type="component" value="Unassembled WGS sequence"/>
</dbReference>
<dbReference type="HAMAP" id="MF_00911">
    <property type="entry name" value="FtsQ_subfam"/>
    <property type="match status" value="1"/>
</dbReference>
<dbReference type="PROSITE" id="PS51779">
    <property type="entry name" value="POTRA"/>
    <property type="match status" value="1"/>
</dbReference>
<reference evidence="11 12" key="1">
    <citation type="submission" date="2018-10" db="EMBL/GenBank/DDBJ databases">
        <title>Notoacmeibacter sp. M2BS9Y-3-1, whole genome shotgun sequence.</title>
        <authorList>
            <person name="Tuo L."/>
        </authorList>
    </citation>
    <scope>NUCLEOTIDE SEQUENCE [LARGE SCALE GENOMIC DNA]</scope>
    <source>
        <strain evidence="11 12">M2BS9Y-3-1</strain>
    </source>
</reference>
<dbReference type="PANTHER" id="PTHR35851">
    <property type="entry name" value="CELL DIVISION PROTEIN FTSQ"/>
    <property type="match status" value="1"/>
</dbReference>
<evidence type="ECO:0000256" key="6">
    <source>
        <dbReference type="ARBA" id="ARBA00022989"/>
    </source>
</evidence>
<keyword evidence="6 9" id="KW-1133">Transmembrane helix</keyword>
<keyword evidence="2 9" id="KW-1003">Cell membrane</keyword>
<keyword evidence="12" id="KW-1185">Reference proteome</keyword>
<evidence type="ECO:0000256" key="1">
    <source>
        <dbReference type="ARBA" id="ARBA00004370"/>
    </source>
</evidence>
<comment type="caution">
    <text evidence="11">The sequence shown here is derived from an EMBL/GenBank/DDBJ whole genome shotgun (WGS) entry which is preliminary data.</text>
</comment>
<gene>
    <name evidence="9" type="primary">ftsQ</name>
    <name evidence="11" type="ORF">D8780_08165</name>
</gene>
<proteinExistence type="inferred from homology"/>
<sequence length="300" mass="32248">MRALIGQSRFGHGLGVLPRPLRRPARFCRRFFQGDVAVPNAATPIVIGGFFSAWIVSGVVIGGHVSTIAAATANATGFGVAELAVAGNRFTDETEIAHAVGLDDGKALLGFSVAEARNAVVALPWVKSAEVRKTYPSRLTIDVTEHKPAALWQMGSLVQVIDRSGAVLAPYEGVVLSGLPLVVGEGAAENARQISDLVAAYPTIADRVRAFIRVGHRRWDLQLDNGVTVKLPERRPAEALARLEEGNLFGELVARDISSIDMRIEGQLVVATSDDVMKAREKAFQTIEKKIRHSLSEGRT</sequence>
<dbReference type="GO" id="GO:0090529">
    <property type="term" value="P:cell septum assembly"/>
    <property type="evidence" value="ECO:0007669"/>
    <property type="project" value="InterPro"/>
</dbReference>
<evidence type="ECO:0000313" key="12">
    <source>
        <dbReference type="Proteomes" id="UP000281094"/>
    </source>
</evidence>
<dbReference type="Pfam" id="PF08478">
    <property type="entry name" value="POTRA_1"/>
    <property type="match status" value="1"/>
</dbReference>
<comment type="similarity">
    <text evidence="9">Belongs to the FtsQ/DivIB family. FtsQ subfamily.</text>
</comment>
<evidence type="ECO:0000256" key="2">
    <source>
        <dbReference type="ARBA" id="ARBA00022475"/>
    </source>
</evidence>
<keyword evidence="8 9" id="KW-0131">Cell cycle</keyword>
<dbReference type="GO" id="GO:0005886">
    <property type="term" value="C:plasma membrane"/>
    <property type="evidence" value="ECO:0007669"/>
    <property type="project" value="UniProtKB-SubCell"/>
</dbReference>
<protein>
    <recommendedName>
        <fullName evidence="9">Cell division protein FtsQ</fullName>
    </recommendedName>
</protein>
<keyword evidence="7 9" id="KW-0472">Membrane</keyword>
<keyword evidence="4 9" id="KW-0132">Cell division</keyword>
<name>A0A3L7JCX4_9HYPH</name>
<dbReference type="Pfam" id="PF03799">
    <property type="entry name" value="FtsQ_DivIB_C"/>
    <property type="match status" value="1"/>
</dbReference>
<dbReference type="RefSeq" id="WP_121645145.1">
    <property type="nucleotide sequence ID" value="NZ_RCWN01000001.1"/>
</dbReference>
<organism evidence="11 12">
    <name type="scientific">Notoacmeibacter ruber</name>
    <dbReference type="NCBI Taxonomy" id="2670375"/>
    <lineage>
        <taxon>Bacteria</taxon>
        <taxon>Pseudomonadati</taxon>
        <taxon>Pseudomonadota</taxon>
        <taxon>Alphaproteobacteria</taxon>
        <taxon>Hyphomicrobiales</taxon>
        <taxon>Notoacmeibacteraceae</taxon>
        <taxon>Notoacmeibacter</taxon>
    </lineage>
</organism>
<keyword evidence="5 9" id="KW-0812">Transmembrane</keyword>
<dbReference type="GO" id="GO:0032153">
    <property type="term" value="C:cell division site"/>
    <property type="evidence" value="ECO:0007669"/>
    <property type="project" value="UniProtKB-UniRule"/>
</dbReference>
<dbReference type="Gene3D" id="3.40.50.11690">
    <property type="entry name" value="Cell division protein FtsQ/DivIB"/>
    <property type="match status" value="1"/>
</dbReference>
<evidence type="ECO:0000259" key="10">
    <source>
        <dbReference type="PROSITE" id="PS51779"/>
    </source>
</evidence>
<evidence type="ECO:0000256" key="9">
    <source>
        <dbReference type="HAMAP-Rule" id="MF_00911"/>
    </source>
</evidence>
<dbReference type="GO" id="GO:0043093">
    <property type="term" value="P:FtsZ-dependent cytokinesis"/>
    <property type="evidence" value="ECO:0007669"/>
    <property type="project" value="UniProtKB-UniRule"/>
</dbReference>
<dbReference type="Gene3D" id="3.10.20.310">
    <property type="entry name" value="membrane protein fhac"/>
    <property type="match status" value="1"/>
</dbReference>
<dbReference type="InterPro" id="IPR034746">
    <property type="entry name" value="POTRA"/>
</dbReference>
<evidence type="ECO:0000256" key="5">
    <source>
        <dbReference type="ARBA" id="ARBA00022692"/>
    </source>
</evidence>
<dbReference type="PANTHER" id="PTHR35851:SF1">
    <property type="entry name" value="CELL DIVISION PROTEIN FTSQ"/>
    <property type="match status" value="1"/>
</dbReference>
<dbReference type="InterPro" id="IPR026579">
    <property type="entry name" value="FtsQ"/>
</dbReference>
<comment type="subcellular location">
    <subcellularLocation>
        <location evidence="9">Cell inner membrane</location>
        <topology evidence="9">Single-pass type II membrane protein</topology>
    </subcellularLocation>
    <subcellularLocation>
        <location evidence="1">Membrane</location>
    </subcellularLocation>
    <text evidence="9">Localizes to the division septum.</text>
</comment>
<evidence type="ECO:0000313" key="11">
    <source>
        <dbReference type="EMBL" id="RLQ88179.1"/>
    </source>
</evidence>
<evidence type="ECO:0000256" key="4">
    <source>
        <dbReference type="ARBA" id="ARBA00022618"/>
    </source>
</evidence>
<dbReference type="InterPro" id="IPR013685">
    <property type="entry name" value="POTRA_FtsQ_type"/>
</dbReference>
<comment type="function">
    <text evidence="9">Essential cell division protein.</text>
</comment>
<evidence type="ECO:0000256" key="8">
    <source>
        <dbReference type="ARBA" id="ARBA00023306"/>
    </source>
</evidence>
<accession>A0A3L7JCX4</accession>
<dbReference type="InterPro" id="IPR005548">
    <property type="entry name" value="Cell_div_FtsQ/DivIB_C"/>
</dbReference>
<evidence type="ECO:0000256" key="7">
    <source>
        <dbReference type="ARBA" id="ARBA00023136"/>
    </source>
</evidence>
<dbReference type="AlphaFoldDB" id="A0A3L7JCX4"/>
<dbReference type="InterPro" id="IPR045335">
    <property type="entry name" value="FtsQ_C_sf"/>
</dbReference>
<feature type="domain" description="POTRA" evidence="10">
    <location>
        <begin position="78"/>
        <end position="146"/>
    </location>
</feature>
<dbReference type="EMBL" id="RCWN01000001">
    <property type="protein sequence ID" value="RLQ88179.1"/>
    <property type="molecule type" value="Genomic_DNA"/>
</dbReference>